<dbReference type="PRINTS" id="PR00081">
    <property type="entry name" value="GDHRDH"/>
</dbReference>
<dbReference type="InterPro" id="IPR002347">
    <property type="entry name" value="SDR_fam"/>
</dbReference>
<dbReference type="PRINTS" id="PR00080">
    <property type="entry name" value="SDRFAMILY"/>
</dbReference>
<comment type="similarity">
    <text evidence="1">Belongs to the short-chain dehydrogenases/reductases (SDR) family.</text>
</comment>
<organism evidence="3 4">
    <name type="scientific">Klebsiella pneumoniae 30684/NJST258_2</name>
    <dbReference type="NCBI Taxonomy" id="1420013"/>
    <lineage>
        <taxon>Bacteria</taxon>
        <taxon>Pseudomonadati</taxon>
        <taxon>Pseudomonadota</taxon>
        <taxon>Gammaproteobacteria</taxon>
        <taxon>Enterobacterales</taxon>
        <taxon>Enterobacteriaceae</taxon>
        <taxon>Klebsiella/Raoultella group</taxon>
        <taxon>Klebsiella</taxon>
        <taxon>Klebsiella pneumoniae complex</taxon>
    </lineage>
</organism>
<dbReference type="PANTHER" id="PTHR42760:SF115">
    <property type="entry name" value="3-OXOACYL-[ACYL-CARRIER-PROTEIN] REDUCTASE FABG"/>
    <property type="match status" value="1"/>
</dbReference>
<dbReference type="NCBIfam" id="NF005559">
    <property type="entry name" value="PRK07231.1"/>
    <property type="match status" value="1"/>
</dbReference>
<dbReference type="GO" id="GO:0005975">
    <property type="term" value="P:carbohydrate metabolic process"/>
    <property type="evidence" value="ECO:0007669"/>
    <property type="project" value="UniProtKB-ARBA"/>
</dbReference>
<dbReference type="GO" id="GO:0008874">
    <property type="term" value="F:gluconate 5-dehydrogenase activity"/>
    <property type="evidence" value="ECO:0007669"/>
    <property type="project" value="UniProtKB-EC"/>
</dbReference>
<accession>W8V3M8</accession>
<dbReference type="PROSITE" id="PS00061">
    <property type="entry name" value="ADH_SHORT"/>
    <property type="match status" value="1"/>
</dbReference>
<evidence type="ECO:0000313" key="4">
    <source>
        <dbReference type="Proteomes" id="UP000019586"/>
    </source>
</evidence>
<dbReference type="SUPFAM" id="SSF51735">
    <property type="entry name" value="NAD(P)-binding Rossmann-fold domains"/>
    <property type="match status" value="1"/>
</dbReference>
<keyword evidence="2 3" id="KW-0560">Oxidoreductase</keyword>
<dbReference type="InterPro" id="IPR020904">
    <property type="entry name" value="Sc_DH/Rdtase_CS"/>
</dbReference>
<dbReference type="HOGENOM" id="CLU_010194_1_1_6"/>
<dbReference type="PANTHER" id="PTHR42760">
    <property type="entry name" value="SHORT-CHAIN DEHYDROGENASES/REDUCTASES FAMILY MEMBER"/>
    <property type="match status" value="1"/>
</dbReference>
<evidence type="ECO:0000256" key="2">
    <source>
        <dbReference type="ARBA" id="ARBA00023002"/>
    </source>
</evidence>
<dbReference type="Gene3D" id="3.40.50.720">
    <property type="entry name" value="NAD(P)-binding Rossmann-like Domain"/>
    <property type="match status" value="1"/>
</dbReference>
<dbReference type="Proteomes" id="UP000019586">
    <property type="component" value="Chromosome"/>
</dbReference>
<sequence length="267" mass="28444">MKRINIMIGKDFAQHLFSLRDRVAFVTGAGSGIGQTIACSLASAGARVVCFDLRDDGGLAETVSHIESIGGQACSYNGDVRQIADLRAAVALAKSRYGRLDIAVNAAGIANANPALEMESEQWQRVIDINLTGVWNSCKAEAELMLESGGGSIINIASMSGIIVNRGLDQAHYNCSKAGVIHLSKSLAMEWVGKGIRVNSISPGYTATPMNTRPEMVHQTREFESQTPMQRMAKVEEMAGPALFLASDAASFCTGVDLVVDGGFVCW</sequence>
<evidence type="ECO:0000313" key="3">
    <source>
        <dbReference type="EMBL" id="AHM80817.1"/>
    </source>
</evidence>
<dbReference type="Pfam" id="PF13561">
    <property type="entry name" value="adh_short_C2"/>
    <property type="match status" value="1"/>
</dbReference>
<dbReference type="EC" id="1.1.1.69" evidence="3"/>
<dbReference type="InterPro" id="IPR036291">
    <property type="entry name" value="NAD(P)-bd_dom_sf"/>
</dbReference>
<proteinExistence type="inferred from homology"/>
<dbReference type="PATRIC" id="fig|1420013.3.peg.3797"/>
<reference evidence="3 4" key="1">
    <citation type="journal article" date="2014" name="Proc. Natl. Acad. Sci. U.S.A.">
        <title>Molecular dissection of the evolution of carbapenem-resistant multilocus sequence type 258 Klebsiella pneumoniae.</title>
        <authorList>
            <person name="Deleo F.R."/>
            <person name="Chen L."/>
            <person name="Porcella S.F."/>
            <person name="Martens C.A."/>
            <person name="Kobayashi S.D."/>
            <person name="Porter A.R."/>
            <person name="Chavda K.D."/>
            <person name="Jacobs M.R."/>
            <person name="Mathema B."/>
            <person name="Olsen R.J."/>
            <person name="Bonomo R.A."/>
            <person name="Musser J.M."/>
            <person name="Kreiswirth B.N."/>
        </authorList>
    </citation>
    <scope>NUCLEOTIDE SEQUENCE [LARGE SCALE GENOMIC DNA]</scope>
    <source>
        <strain evidence="3">30684/NJST258_2</strain>
    </source>
</reference>
<dbReference type="FunFam" id="3.40.50.720:FF:000240">
    <property type="entry name" value="SDR family oxidoreductase"/>
    <property type="match status" value="1"/>
</dbReference>
<dbReference type="KEGG" id="kps:KPNJ2_04037"/>
<dbReference type="AlphaFoldDB" id="W8V3M8"/>
<dbReference type="EMBL" id="CP006918">
    <property type="protein sequence ID" value="AHM80817.1"/>
    <property type="molecule type" value="Genomic_DNA"/>
</dbReference>
<evidence type="ECO:0000256" key="1">
    <source>
        <dbReference type="ARBA" id="ARBA00006484"/>
    </source>
</evidence>
<gene>
    <name evidence="3" type="ORF">KPNJ2_04037</name>
</gene>
<protein>
    <submittedName>
        <fullName evidence="3">Gluconate 5-dehydrogenase</fullName>
        <ecNumber evidence="3">1.1.1.69</ecNumber>
    </submittedName>
</protein>
<dbReference type="NCBIfam" id="NF004774">
    <property type="entry name" value="PRK06114.1"/>
    <property type="match status" value="1"/>
</dbReference>
<name>W8V3M8_KLEPN</name>